<protein>
    <submittedName>
        <fullName evidence="4">Sirohydrochlorin cobaltochelatase</fullName>
        <ecNumber evidence="4">4.99.1.3</ecNumber>
    </submittedName>
</protein>
<keyword evidence="1" id="KW-0479">Metal-binding</keyword>
<accession>A0A554WSB6</accession>
<sequence>MSDGCSSLAIFDGLILLGHGARDPAWATPFERLAEAVRAARPAVAVQLAFLEFMTPGLAEAGHRLARDGCRRIVVLPLFLGTGGHVRRDVPNQIEELRRACPQVTWQLTAAVGDDDRLIETLAAIAVDHVDAHAHLAASGDTDGSRMHPGLGRPASSL</sequence>
<evidence type="ECO:0000313" key="4">
    <source>
        <dbReference type="EMBL" id="TSE26476.1"/>
    </source>
</evidence>
<organism evidence="4 5">
    <name type="scientific">Tepidimonas sediminis</name>
    <dbReference type="NCBI Taxonomy" id="2588941"/>
    <lineage>
        <taxon>Bacteria</taxon>
        <taxon>Pseudomonadati</taxon>
        <taxon>Pseudomonadota</taxon>
        <taxon>Betaproteobacteria</taxon>
        <taxon>Burkholderiales</taxon>
        <taxon>Tepidimonas</taxon>
    </lineage>
</organism>
<keyword evidence="2 4" id="KW-0456">Lyase</keyword>
<reference evidence="4 5" key="1">
    <citation type="submission" date="2019-07" db="EMBL/GenBank/DDBJ databases">
        <title>Tepidimonas sediminis YIM 72259 draft genome.</title>
        <authorList>
            <person name="Da Costa M.S."/>
            <person name="Froufe H.J.C."/>
            <person name="Egas C."/>
            <person name="Albuquerque L."/>
        </authorList>
    </citation>
    <scope>NUCLEOTIDE SEQUENCE [LARGE SCALE GENOMIC DNA]</scope>
    <source>
        <strain evidence="4 5">YIM 72259</strain>
    </source>
</reference>
<dbReference type="Proteomes" id="UP000320225">
    <property type="component" value="Unassembled WGS sequence"/>
</dbReference>
<dbReference type="RefSeq" id="WP_342781086.1">
    <property type="nucleotide sequence ID" value="NZ_VJND01000003.1"/>
</dbReference>
<gene>
    <name evidence="4" type="primary">cbiX</name>
    <name evidence="4" type="ORF">Tsedi_00777</name>
</gene>
<dbReference type="SUPFAM" id="SSF53800">
    <property type="entry name" value="Chelatase"/>
    <property type="match status" value="1"/>
</dbReference>
<dbReference type="PANTHER" id="PTHR33542">
    <property type="entry name" value="SIROHYDROCHLORIN FERROCHELATASE, CHLOROPLASTIC"/>
    <property type="match status" value="1"/>
</dbReference>
<comment type="caution">
    <text evidence="4">The sequence shown here is derived from an EMBL/GenBank/DDBJ whole genome shotgun (WGS) entry which is preliminary data.</text>
</comment>
<dbReference type="GO" id="GO:0046872">
    <property type="term" value="F:metal ion binding"/>
    <property type="evidence" value="ECO:0007669"/>
    <property type="project" value="UniProtKB-KW"/>
</dbReference>
<name>A0A554WSB6_9BURK</name>
<dbReference type="Pfam" id="PF01903">
    <property type="entry name" value="CbiX"/>
    <property type="match status" value="1"/>
</dbReference>
<dbReference type="EC" id="4.99.1.3" evidence="4"/>
<dbReference type="CDD" id="cd03416">
    <property type="entry name" value="CbiX_SirB_N"/>
    <property type="match status" value="1"/>
</dbReference>
<evidence type="ECO:0000313" key="5">
    <source>
        <dbReference type="Proteomes" id="UP000320225"/>
    </source>
</evidence>
<dbReference type="InterPro" id="IPR002762">
    <property type="entry name" value="CbiX-like"/>
</dbReference>
<dbReference type="EMBL" id="VJND01000003">
    <property type="protein sequence ID" value="TSE26476.1"/>
    <property type="molecule type" value="Genomic_DNA"/>
</dbReference>
<dbReference type="GO" id="GO:0016852">
    <property type="term" value="F:sirohydrochlorin cobaltochelatase activity"/>
    <property type="evidence" value="ECO:0007669"/>
    <property type="project" value="UniProtKB-EC"/>
</dbReference>
<feature type="region of interest" description="Disordered" evidence="3">
    <location>
        <begin position="139"/>
        <end position="158"/>
    </location>
</feature>
<dbReference type="AlphaFoldDB" id="A0A554WSB6"/>
<evidence type="ECO:0000256" key="2">
    <source>
        <dbReference type="ARBA" id="ARBA00023239"/>
    </source>
</evidence>
<dbReference type="InterPro" id="IPR050963">
    <property type="entry name" value="Sirohydro_Cobaltochel/CbiX"/>
</dbReference>
<evidence type="ECO:0000256" key="1">
    <source>
        <dbReference type="ARBA" id="ARBA00022723"/>
    </source>
</evidence>
<evidence type="ECO:0000256" key="3">
    <source>
        <dbReference type="SAM" id="MobiDB-lite"/>
    </source>
</evidence>
<dbReference type="Gene3D" id="3.40.50.1400">
    <property type="match status" value="1"/>
</dbReference>
<keyword evidence="5" id="KW-1185">Reference proteome</keyword>
<proteinExistence type="predicted"/>
<dbReference type="PANTHER" id="PTHR33542:SF3">
    <property type="entry name" value="SIROHYDROCHLORIN FERROCHELATASE, CHLOROPLASTIC"/>
    <property type="match status" value="1"/>
</dbReference>